<dbReference type="EC" id="6.3.2.13" evidence="7"/>
<feature type="binding site" evidence="7">
    <location>
        <begin position="155"/>
        <end position="156"/>
    </location>
    <ligand>
        <name>UDP-N-acetyl-alpha-D-muramoyl-L-alanyl-D-glutamate</name>
        <dbReference type="ChEBI" id="CHEBI:83900"/>
    </ligand>
</feature>
<dbReference type="NCBIfam" id="NF001124">
    <property type="entry name" value="PRK00139.1-2"/>
    <property type="match status" value="1"/>
</dbReference>
<dbReference type="SUPFAM" id="SSF53244">
    <property type="entry name" value="MurD-like peptide ligases, peptide-binding domain"/>
    <property type="match status" value="1"/>
</dbReference>
<evidence type="ECO:0000256" key="2">
    <source>
        <dbReference type="ARBA" id="ARBA00022618"/>
    </source>
</evidence>
<evidence type="ECO:0000256" key="7">
    <source>
        <dbReference type="HAMAP-Rule" id="MF_00208"/>
    </source>
</evidence>
<accession>A0ABT9KF64</accession>
<dbReference type="Gene3D" id="3.40.1190.10">
    <property type="entry name" value="Mur-like, catalytic domain"/>
    <property type="match status" value="1"/>
</dbReference>
<feature type="domain" description="Mur ligase N-terminal catalytic" evidence="9">
    <location>
        <begin position="24"/>
        <end position="99"/>
    </location>
</feature>
<dbReference type="PANTHER" id="PTHR23135:SF4">
    <property type="entry name" value="UDP-N-ACETYLMURAMOYL-L-ALANYL-D-GLUTAMATE--2,6-DIAMINOPIMELATE LIGASE MURE HOMOLOG, CHLOROPLASTIC"/>
    <property type="match status" value="1"/>
</dbReference>
<dbReference type="PANTHER" id="PTHR23135">
    <property type="entry name" value="MUR LIGASE FAMILY MEMBER"/>
    <property type="match status" value="1"/>
</dbReference>
<evidence type="ECO:0000259" key="9">
    <source>
        <dbReference type="Pfam" id="PF01225"/>
    </source>
</evidence>
<evidence type="ECO:0000256" key="6">
    <source>
        <dbReference type="ARBA" id="ARBA00023316"/>
    </source>
</evidence>
<dbReference type="Pfam" id="PF08245">
    <property type="entry name" value="Mur_ligase_M"/>
    <property type="match status" value="1"/>
</dbReference>
<evidence type="ECO:0000313" key="12">
    <source>
        <dbReference type="EMBL" id="MDP9500708.1"/>
    </source>
</evidence>
<feature type="binding site" evidence="7">
    <location>
        <position position="461"/>
    </location>
    <ligand>
        <name>meso-2,6-diaminopimelate</name>
        <dbReference type="ChEBI" id="CHEBI:57791"/>
    </ligand>
</feature>
<organism evidence="12 13">
    <name type="scientific">Bisgaard Taxon 45</name>
    <dbReference type="NCBI Taxonomy" id="304289"/>
    <lineage>
        <taxon>Bacteria</taxon>
        <taxon>Pseudomonadati</taxon>
        <taxon>Pseudomonadota</taxon>
        <taxon>Gammaproteobacteria</taxon>
        <taxon>Pasteurellales</taxon>
        <taxon>Pasteurellaceae</taxon>
    </lineage>
</organism>
<keyword evidence="13" id="KW-1185">Reference proteome</keyword>
<dbReference type="InterPro" id="IPR000713">
    <property type="entry name" value="Mur_ligase_N"/>
</dbReference>
<evidence type="ECO:0000256" key="4">
    <source>
        <dbReference type="ARBA" id="ARBA00022984"/>
    </source>
</evidence>
<comment type="function">
    <text evidence="7">Catalyzes the addition of meso-diaminopimelic acid to the nucleotide precursor UDP-N-acetylmuramoyl-L-alanyl-D-glutamate (UMAG) in the biosynthesis of bacterial cell-wall peptidoglycan.</text>
</comment>
<dbReference type="EMBL" id="JAQAHH010000006">
    <property type="protein sequence ID" value="MDP9500708.1"/>
    <property type="molecule type" value="Genomic_DNA"/>
</dbReference>
<comment type="pathway">
    <text evidence="7 8">Cell wall biogenesis; peptidoglycan biosynthesis.</text>
</comment>
<comment type="catalytic activity">
    <reaction evidence="7">
        <text>UDP-N-acetyl-alpha-D-muramoyl-L-alanyl-D-glutamate + meso-2,6-diaminopimelate + ATP = UDP-N-acetyl-alpha-D-muramoyl-L-alanyl-gamma-D-glutamyl-meso-2,6-diaminopimelate + ADP + phosphate + H(+)</text>
        <dbReference type="Rhea" id="RHEA:23676"/>
        <dbReference type="ChEBI" id="CHEBI:15378"/>
        <dbReference type="ChEBI" id="CHEBI:30616"/>
        <dbReference type="ChEBI" id="CHEBI:43474"/>
        <dbReference type="ChEBI" id="CHEBI:57791"/>
        <dbReference type="ChEBI" id="CHEBI:83900"/>
        <dbReference type="ChEBI" id="CHEBI:83905"/>
        <dbReference type="ChEBI" id="CHEBI:456216"/>
        <dbReference type="EC" id="6.3.2.13"/>
    </reaction>
</comment>
<comment type="PTM">
    <text evidence="7">Carboxylation is probably crucial for Mg(2+) binding and, consequently, for the gamma-phosphate positioning of ATP.</text>
</comment>
<feature type="binding site" evidence="7">
    <location>
        <position position="188"/>
    </location>
    <ligand>
        <name>UDP-N-acetyl-alpha-D-muramoyl-L-alanyl-D-glutamate</name>
        <dbReference type="ChEBI" id="CHEBI:83900"/>
    </ligand>
</feature>
<feature type="binding site" evidence="7">
    <location>
        <begin position="410"/>
        <end position="413"/>
    </location>
    <ligand>
        <name>meso-2,6-diaminopimelate</name>
        <dbReference type="ChEBI" id="CHEBI:57791"/>
    </ligand>
</feature>
<feature type="binding site" evidence="7">
    <location>
        <begin position="41"/>
        <end position="43"/>
    </location>
    <ligand>
        <name>UDP-N-acetyl-alpha-D-muramoyl-L-alanyl-D-glutamate</name>
        <dbReference type="ChEBI" id="CHEBI:83900"/>
    </ligand>
</feature>
<keyword evidence="6 7" id="KW-0961">Cell wall biogenesis/degradation</keyword>
<dbReference type="InterPro" id="IPR035911">
    <property type="entry name" value="MurE/MurF_N"/>
</dbReference>
<dbReference type="InterPro" id="IPR036565">
    <property type="entry name" value="Mur-like_cat_sf"/>
</dbReference>
<dbReference type="NCBIfam" id="NF001126">
    <property type="entry name" value="PRK00139.1-4"/>
    <property type="match status" value="1"/>
</dbReference>
<feature type="domain" description="Mur ligase central" evidence="11">
    <location>
        <begin position="111"/>
        <end position="314"/>
    </location>
</feature>
<feature type="short sequence motif" description="Meso-diaminopimelate recognition motif" evidence="7">
    <location>
        <begin position="410"/>
        <end position="413"/>
    </location>
</feature>
<feature type="modified residue" description="N6-carboxylysine" evidence="7">
    <location>
        <position position="222"/>
    </location>
</feature>
<evidence type="ECO:0000313" key="13">
    <source>
        <dbReference type="Proteomes" id="UP001224083"/>
    </source>
</evidence>
<evidence type="ECO:0000259" key="11">
    <source>
        <dbReference type="Pfam" id="PF08245"/>
    </source>
</evidence>
<name>A0ABT9KF64_9PAST</name>
<dbReference type="Gene3D" id="3.90.190.20">
    <property type="entry name" value="Mur ligase, C-terminal domain"/>
    <property type="match status" value="1"/>
</dbReference>
<dbReference type="InterPro" id="IPR005761">
    <property type="entry name" value="UDP-N-AcMur-Glu-dNH2Pim_ligase"/>
</dbReference>
<feature type="binding site" evidence="7">
    <location>
        <position position="154"/>
    </location>
    <ligand>
        <name>UDP-N-acetyl-alpha-D-muramoyl-L-alanyl-D-glutamate</name>
        <dbReference type="ChEBI" id="CHEBI:83900"/>
    </ligand>
</feature>
<keyword evidence="7" id="KW-0963">Cytoplasm</keyword>
<keyword evidence="7" id="KW-0460">Magnesium</keyword>
<dbReference type="InterPro" id="IPR036615">
    <property type="entry name" value="Mur_ligase_C_dom_sf"/>
</dbReference>
<feature type="binding site" evidence="7">
    <location>
        <position position="182"/>
    </location>
    <ligand>
        <name>UDP-N-acetyl-alpha-D-muramoyl-L-alanyl-D-glutamate</name>
        <dbReference type="ChEBI" id="CHEBI:83900"/>
    </ligand>
</feature>
<dbReference type="Proteomes" id="UP001224083">
    <property type="component" value="Unassembled WGS sequence"/>
</dbReference>
<reference evidence="12 13" key="1">
    <citation type="submission" date="2022-12" db="EMBL/GenBank/DDBJ databases">
        <title>Genome sequence of Pasteurellaceae Bisgaard Taxon 45.</title>
        <authorList>
            <person name="Foggin C."/>
            <person name="Rosen L.E."/>
            <person name="Henton M."/>
            <person name="Buys A."/>
            <person name="Floyd T."/>
            <person name="Turner A.D."/>
            <person name="Tarbin J."/>
            <person name="Lloyd A.S."/>
            <person name="Chaitezvi C."/>
            <person name="Ellis R.J."/>
            <person name="Roberts H.C."/>
            <person name="Dastjerdi A."/>
            <person name="Nunez A."/>
            <person name="Van Vliet A.H."/>
            <person name="Steinbach F."/>
        </authorList>
    </citation>
    <scope>NUCLEOTIDE SEQUENCE [LARGE SCALE GENOMIC DNA]</scope>
    <source>
        <strain evidence="12 13">VF20HR</strain>
    </source>
</reference>
<feature type="binding site" evidence="7">
    <location>
        <position position="386"/>
    </location>
    <ligand>
        <name>meso-2,6-diaminopimelate</name>
        <dbReference type="ChEBI" id="CHEBI:57791"/>
    </ligand>
</feature>
<dbReference type="GO" id="GO:0008765">
    <property type="term" value="F:UDP-N-acetylmuramoylalanyl-D-glutamate-2,6-diaminopimelate ligase activity"/>
    <property type="evidence" value="ECO:0007669"/>
    <property type="project" value="UniProtKB-EC"/>
</dbReference>
<evidence type="ECO:0000259" key="10">
    <source>
        <dbReference type="Pfam" id="PF02875"/>
    </source>
</evidence>
<comment type="caution">
    <text evidence="7">Lacks conserved residue(s) required for the propagation of feature annotation.</text>
</comment>
<comment type="cofactor">
    <cofactor evidence="7">
        <name>Mg(2+)</name>
        <dbReference type="ChEBI" id="CHEBI:18420"/>
    </cofactor>
</comment>
<keyword evidence="7" id="KW-0547">Nucleotide-binding</keyword>
<keyword evidence="3 7" id="KW-0133">Cell shape</keyword>
<feature type="domain" description="Mur ligase C-terminal" evidence="10">
    <location>
        <begin position="337"/>
        <end position="463"/>
    </location>
</feature>
<protein>
    <recommendedName>
        <fullName evidence="7">UDP-N-acetylmuramoyl-L-alanyl-D-glutamate--2,6-diaminopimelate ligase</fullName>
        <ecNumber evidence="7">6.3.2.13</ecNumber>
    </recommendedName>
    <alternativeName>
        <fullName evidence="7">Meso-A2pm-adding enzyme</fullName>
    </alternativeName>
    <alternativeName>
        <fullName evidence="7">Meso-diaminopimelate-adding enzyme</fullName>
    </alternativeName>
    <alternativeName>
        <fullName evidence="7">UDP-MurNAc-L-Ala-D-Glu:meso-diaminopimelate ligase</fullName>
    </alternativeName>
    <alternativeName>
        <fullName evidence="7">UDP-MurNAc-tripeptide synthetase</fullName>
    </alternativeName>
    <alternativeName>
        <fullName evidence="7">UDP-N-acetylmuramyl-tripeptide synthetase</fullName>
    </alternativeName>
</protein>
<keyword evidence="7" id="KW-0067">ATP-binding</keyword>
<feature type="binding site" evidence="7">
    <location>
        <begin position="113"/>
        <end position="119"/>
    </location>
    <ligand>
        <name>ATP</name>
        <dbReference type="ChEBI" id="CHEBI:30616"/>
    </ligand>
</feature>
<sequence length="494" mass="54009">MRRLTALLGQVELAPNIELTDMILDSRAVKQGCLFVALPGHQVDGRQYIPQAIANGASAVLAETEQAQQHLSTKMEQGVPIISFYQLGHHLSELAGLFYDNPSRKLTLVGVTGTNGKTTISQLLAQWTALLGHRSAVMGTIGNGLLGQMKEATNTTGSAVEIQASLASFVNQGADFAAIEVSSHGLVQHRVDNLAFDVAIFTNLSRDHLDYHQNMENYALAKKRLFTELDSQHHIINADDAVGQVWLKELPHAVAVSCRADFQACQAHWLKATDIQFSNQGAVIQFASSWGSGELPSALIGQFNVSNLLLVFATLLSLGYDIEELMKTVPQLTGVCGRMERLGIPQQPTAIVDYAHTPDALEKALQAARLHCQGTLWCVFGCGGDRDRGKRPLMAKVAEQFADKVIVTDDNPRTESATQIVQDILAGFEQPQQVDVCHARDQAIIQALQQAQTDDVVLIAGKGHEDYQIIGTQKQHFSDQETVQQYFKVNHHHA</sequence>
<keyword evidence="5 7" id="KW-0131">Cell cycle</keyword>
<comment type="subcellular location">
    <subcellularLocation>
        <location evidence="7 8">Cytoplasm</location>
    </subcellularLocation>
</comment>
<dbReference type="SUPFAM" id="SSF53623">
    <property type="entry name" value="MurD-like peptide ligases, catalytic domain"/>
    <property type="match status" value="1"/>
</dbReference>
<dbReference type="Pfam" id="PF02875">
    <property type="entry name" value="Mur_ligase_C"/>
    <property type="match status" value="1"/>
</dbReference>
<gene>
    <name evidence="7 12" type="primary">murE</name>
    <name evidence="12" type="ORF">O7M46_07025</name>
</gene>
<comment type="caution">
    <text evidence="12">The sequence shown here is derived from an EMBL/GenBank/DDBJ whole genome shotgun (WGS) entry which is preliminary data.</text>
</comment>
<feature type="binding site" evidence="7">
    <location>
        <position position="465"/>
    </location>
    <ligand>
        <name>meso-2,6-diaminopimelate</name>
        <dbReference type="ChEBI" id="CHEBI:57791"/>
    </ligand>
</feature>
<comment type="similarity">
    <text evidence="1 7">Belongs to the MurCDEF family. MurE subfamily.</text>
</comment>
<keyword evidence="2 7" id="KW-0132">Cell division</keyword>
<feature type="binding site" evidence="7">
    <location>
        <position position="190"/>
    </location>
    <ligand>
        <name>UDP-N-acetyl-alpha-D-muramoyl-L-alanyl-D-glutamate</name>
        <dbReference type="ChEBI" id="CHEBI:83900"/>
    </ligand>
</feature>
<dbReference type="HAMAP" id="MF_00208">
    <property type="entry name" value="MurE"/>
    <property type="match status" value="1"/>
</dbReference>
<feature type="binding site" evidence="7">
    <location>
        <position position="24"/>
    </location>
    <ligand>
        <name>UDP-N-acetyl-alpha-D-muramoyl-L-alanyl-D-glutamate</name>
        <dbReference type="ChEBI" id="CHEBI:83900"/>
    </ligand>
</feature>
<evidence type="ECO:0000256" key="5">
    <source>
        <dbReference type="ARBA" id="ARBA00023306"/>
    </source>
</evidence>
<dbReference type="Pfam" id="PF01225">
    <property type="entry name" value="Mur_ligase"/>
    <property type="match status" value="1"/>
</dbReference>
<dbReference type="InterPro" id="IPR013221">
    <property type="entry name" value="Mur_ligase_cen"/>
</dbReference>
<dbReference type="NCBIfam" id="TIGR01085">
    <property type="entry name" value="murE"/>
    <property type="match status" value="1"/>
</dbReference>
<keyword evidence="7 12" id="KW-0436">Ligase</keyword>
<evidence type="ECO:0000256" key="3">
    <source>
        <dbReference type="ARBA" id="ARBA00022960"/>
    </source>
</evidence>
<dbReference type="InterPro" id="IPR004101">
    <property type="entry name" value="Mur_ligase_C"/>
</dbReference>
<evidence type="ECO:0000256" key="1">
    <source>
        <dbReference type="ARBA" id="ARBA00005898"/>
    </source>
</evidence>
<feature type="binding site" evidence="7">
    <location>
        <position position="26"/>
    </location>
    <ligand>
        <name>UDP-N-acetyl-alpha-D-muramoyl-L-alanyl-D-glutamate</name>
        <dbReference type="ChEBI" id="CHEBI:83900"/>
    </ligand>
</feature>
<dbReference type="Gene3D" id="3.40.1390.10">
    <property type="entry name" value="MurE/MurF, N-terminal domain"/>
    <property type="match status" value="1"/>
</dbReference>
<dbReference type="SUPFAM" id="SSF63418">
    <property type="entry name" value="MurE/MurF N-terminal domain"/>
    <property type="match status" value="1"/>
</dbReference>
<dbReference type="NCBIfam" id="NF001123">
    <property type="entry name" value="PRK00139.1-1"/>
    <property type="match status" value="1"/>
</dbReference>
<proteinExistence type="inferred from homology"/>
<evidence type="ECO:0000256" key="8">
    <source>
        <dbReference type="RuleBase" id="RU004135"/>
    </source>
</evidence>
<keyword evidence="4 7" id="KW-0573">Peptidoglycan synthesis</keyword>